<dbReference type="Proteomes" id="UP000820977">
    <property type="component" value="Unassembled WGS sequence"/>
</dbReference>
<feature type="domain" description="Thiamine pyrophosphate enzyme N-terminal TPP-binding" evidence="6">
    <location>
        <begin position="12"/>
        <end position="120"/>
    </location>
</feature>
<keyword evidence="5" id="KW-0464">Manganese</keyword>
<evidence type="ECO:0000256" key="5">
    <source>
        <dbReference type="ARBA" id="ARBA00023211"/>
    </source>
</evidence>
<organism evidence="7 8">
    <name type="scientific">Xylanibacter caecicola</name>
    <dbReference type="NCBI Taxonomy" id="2736294"/>
    <lineage>
        <taxon>Bacteria</taxon>
        <taxon>Pseudomonadati</taxon>
        <taxon>Bacteroidota</taxon>
        <taxon>Bacteroidia</taxon>
        <taxon>Bacteroidales</taxon>
        <taxon>Prevotellaceae</taxon>
        <taxon>Xylanibacter</taxon>
    </lineage>
</organism>
<evidence type="ECO:0000259" key="6">
    <source>
        <dbReference type="Pfam" id="PF02776"/>
    </source>
</evidence>
<dbReference type="EMBL" id="JABKKJ010000004">
    <property type="protein sequence ID" value="NPE24609.1"/>
    <property type="molecule type" value="Genomic_DNA"/>
</dbReference>
<comment type="caution">
    <text evidence="7">The sequence shown here is derived from an EMBL/GenBank/DDBJ whole genome shotgun (WGS) entry which is preliminary data.</text>
</comment>
<dbReference type="InterPro" id="IPR012001">
    <property type="entry name" value="Thiamin_PyroP_enz_TPP-bd_dom"/>
</dbReference>
<evidence type="ECO:0000313" key="7">
    <source>
        <dbReference type="EMBL" id="NPE24609.1"/>
    </source>
</evidence>
<evidence type="ECO:0000256" key="3">
    <source>
        <dbReference type="ARBA" id="ARBA00022842"/>
    </source>
</evidence>
<dbReference type="Pfam" id="PF02776">
    <property type="entry name" value="TPP_enzyme_N"/>
    <property type="match status" value="1"/>
</dbReference>
<gene>
    <name evidence="7" type="ORF">HPS54_03605</name>
</gene>
<evidence type="ECO:0000256" key="2">
    <source>
        <dbReference type="ARBA" id="ARBA00022723"/>
    </source>
</evidence>
<keyword evidence="1" id="KW-0808">Transferase</keyword>
<dbReference type="CDD" id="cd07037">
    <property type="entry name" value="TPP_PYR_MenD"/>
    <property type="match status" value="1"/>
</dbReference>
<dbReference type="PANTHER" id="PTHR42916:SF1">
    <property type="entry name" value="PROTEIN PHYLLO, CHLOROPLASTIC"/>
    <property type="match status" value="1"/>
</dbReference>
<protein>
    <submittedName>
        <fullName evidence="7">2-succinyl-5-enolpyruvyl-6-hydroxy-3-cyclohexene-1-carboxylate synthase</fullName>
    </submittedName>
</protein>
<evidence type="ECO:0000256" key="4">
    <source>
        <dbReference type="ARBA" id="ARBA00023052"/>
    </source>
</evidence>
<dbReference type="PANTHER" id="PTHR42916">
    <property type="entry name" value="2-SUCCINYL-5-ENOLPYRUVYL-6-HYDROXY-3-CYCLOHEXENE-1-CARBOXYLATE SYNTHASE"/>
    <property type="match status" value="1"/>
</dbReference>
<accession>A0ABX2AZC7</accession>
<keyword evidence="8" id="KW-1185">Reference proteome</keyword>
<evidence type="ECO:0000256" key="1">
    <source>
        <dbReference type="ARBA" id="ARBA00022679"/>
    </source>
</evidence>
<evidence type="ECO:0000313" key="8">
    <source>
        <dbReference type="Proteomes" id="UP000820977"/>
    </source>
</evidence>
<dbReference type="InterPro" id="IPR004433">
    <property type="entry name" value="MenaQ_synth_MenD"/>
</dbReference>
<dbReference type="SUPFAM" id="SSF52518">
    <property type="entry name" value="Thiamin diphosphate-binding fold (THDP-binding)"/>
    <property type="match status" value="2"/>
</dbReference>
<dbReference type="Gene3D" id="3.40.50.1220">
    <property type="entry name" value="TPP-binding domain"/>
    <property type="match status" value="1"/>
</dbReference>
<dbReference type="Gene3D" id="3.40.50.970">
    <property type="match status" value="2"/>
</dbReference>
<dbReference type="RefSeq" id="WP_172344108.1">
    <property type="nucleotide sequence ID" value="NZ_CASYYZ010000031.1"/>
</dbReference>
<keyword evidence="2" id="KW-0479">Metal-binding</keyword>
<name>A0ABX2AZC7_9BACT</name>
<keyword evidence="4" id="KW-0786">Thiamine pyrophosphate</keyword>
<sequence length="575" mass="64976">MSFHYTSEKNVQIVLALLKANGINQIIVSPGATNESVVASMQYDPYFKMYSCVDERSAAYMACGLAAETNKPVVLSCTGATSSRNYLPGLTEAYYRHLPILAITSSMDINKVGHLYPQCTDRSTPPSDTVISSECIETIKDDDDYWDCVLKVNRAISDLSFMGGGPVHLNLITRGWSSYILSELPEVQMIKRISQNDTFPSLSEKKILVFVGSHRKFDFEEEDSINRFCEKFNTVVLCDQTSNYKGKYRFLSALLASQENNPCKKHFECDVLIHIGDISGDYYTMEAISPKEVWRIDMDGKFKDKFKKLTHVFVVPEIEFFRYYNEQQEFDNSLSNPLTEFINTTDVLLKKMPSLPFSNIWLASQLSKKLPNNSILHLGILNSLRAWNFFEVDKSILSYCNVGGFGIDGIVSSMIGASLSNSNQLYFAILGDLAFFYDINSLGNRNIKNNIRILVVNNGRGVEFHTYRHPASKFGDDTDKYIAAAGHNGKQSPTLVRNIARSLGFTYMHALTKNDFLARLDDFVSTNVQQAIIFEVFTEKIDDADVLRLIRTINGTENNLKKKIKNKIKGFLLKN</sequence>
<proteinExistence type="predicted"/>
<reference evidence="7 8" key="1">
    <citation type="submission" date="2020-05" db="EMBL/GenBank/DDBJ databases">
        <title>Distinct polysaccharide utilization as determinants for interspecies competition between intestinal Prevotella spp.</title>
        <authorList>
            <person name="Galvez E.J.C."/>
            <person name="Iljazovic A."/>
            <person name="Strowig T."/>
        </authorList>
    </citation>
    <scope>NUCLEOTIDE SEQUENCE [LARGE SCALE GENOMIC DNA]</scope>
    <source>
        <strain evidence="7 8">PCHR</strain>
    </source>
</reference>
<dbReference type="InterPro" id="IPR029061">
    <property type="entry name" value="THDP-binding"/>
</dbReference>
<keyword evidence="3" id="KW-0460">Magnesium</keyword>
<dbReference type="PIRSF" id="PIRSF004983">
    <property type="entry name" value="MenD"/>
    <property type="match status" value="1"/>
</dbReference>